<keyword evidence="6 8" id="KW-1133">Transmembrane helix</keyword>
<dbReference type="InterPro" id="IPR011606">
    <property type="entry name" value="Brnchd-chn_aa_trnsp_permease"/>
</dbReference>
<keyword evidence="4" id="KW-1003">Cell membrane</keyword>
<feature type="transmembrane region" description="Helical" evidence="8">
    <location>
        <begin position="20"/>
        <end position="42"/>
    </location>
</feature>
<dbReference type="PANTHER" id="PTHR34979">
    <property type="entry name" value="INNER MEMBRANE PROTEIN YGAZ"/>
    <property type="match status" value="1"/>
</dbReference>
<feature type="transmembrane region" description="Helical" evidence="8">
    <location>
        <begin position="142"/>
        <end position="162"/>
    </location>
</feature>
<accession>A0A1V3IR58</accession>
<dbReference type="EMBL" id="MLHK01000044">
    <property type="protein sequence ID" value="OOF44735.1"/>
    <property type="molecule type" value="Genomic_DNA"/>
</dbReference>
<dbReference type="GO" id="GO:1903785">
    <property type="term" value="P:L-valine transmembrane transport"/>
    <property type="evidence" value="ECO:0007669"/>
    <property type="project" value="TreeGrafter"/>
</dbReference>
<gene>
    <name evidence="9" type="ORF">BKK51_08385</name>
</gene>
<evidence type="ECO:0000256" key="7">
    <source>
        <dbReference type="ARBA" id="ARBA00023136"/>
    </source>
</evidence>
<dbReference type="Pfam" id="PF03591">
    <property type="entry name" value="AzlC"/>
    <property type="match status" value="1"/>
</dbReference>
<dbReference type="GO" id="GO:0005886">
    <property type="term" value="C:plasma membrane"/>
    <property type="evidence" value="ECO:0007669"/>
    <property type="project" value="UniProtKB-SubCell"/>
</dbReference>
<reference evidence="9 10" key="1">
    <citation type="submission" date="2016-10" db="EMBL/GenBank/DDBJ databases">
        <title>Rodentibacter gen. nov. and new species.</title>
        <authorList>
            <person name="Christensen H."/>
        </authorList>
    </citation>
    <scope>NUCLEOTIDE SEQUENCE [LARGE SCALE GENOMIC DNA]</scope>
    <source>
        <strain evidence="9 10">H1983213011</strain>
    </source>
</reference>
<evidence type="ECO:0000256" key="8">
    <source>
        <dbReference type="SAM" id="Phobius"/>
    </source>
</evidence>
<keyword evidence="7 8" id="KW-0472">Membrane</keyword>
<dbReference type="NCBIfam" id="TIGR00346">
    <property type="entry name" value="azlC"/>
    <property type="match status" value="1"/>
</dbReference>
<proteinExistence type="inferred from homology"/>
<evidence type="ECO:0000256" key="5">
    <source>
        <dbReference type="ARBA" id="ARBA00022692"/>
    </source>
</evidence>
<evidence type="ECO:0000313" key="10">
    <source>
        <dbReference type="Proteomes" id="UP000188728"/>
    </source>
</evidence>
<feature type="transmembrane region" description="Helical" evidence="8">
    <location>
        <begin position="54"/>
        <end position="74"/>
    </location>
</feature>
<dbReference type="Proteomes" id="UP000188728">
    <property type="component" value="Unassembled WGS sequence"/>
</dbReference>
<feature type="transmembrane region" description="Helical" evidence="8">
    <location>
        <begin position="174"/>
        <end position="191"/>
    </location>
</feature>
<dbReference type="RefSeq" id="WP_077474304.1">
    <property type="nucleotide sequence ID" value="NZ_MLHK01000044.1"/>
</dbReference>
<evidence type="ECO:0000256" key="6">
    <source>
        <dbReference type="ARBA" id="ARBA00022989"/>
    </source>
</evidence>
<protein>
    <submittedName>
        <fullName evidence="9">Azaleucine resistance protein AzlC</fullName>
    </submittedName>
</protein>
<dbReference type="InterPro" id="IPR004471">
    <property type="entry name" value="Brnchd-chn_aa_trnsp_AzlC"/>
</dbReference>
<name>A0A1V3IR58_9PAST</name>
<organism evidence="9 10">
    <name type="scientific">Rodentibacter trehalosifermentans</name>
    <dbReference type="NCBI Taxonomy" id="1908263"/>
    <lineage>
        <taxon>Bacteria</taxon>
        <taxon>Pseudomonadati</taxon>
        <taxon>Pseudomonadota</taxon>
        <taxon>Gammaproteobacteria</taxon>
        <taxon>Pasteurellales</taxon>
        <taxon>Pasteurellaceae</taxon>
        <taxon>Rodentibacter</taxon>
    </lineage>
</organism>
<evidence type="ECO:0000256" key="2">
    <source>
        <dbReference type="ARBA" id="ARBA00010735"/>
    </source>
</evidence>
<comment type="caution">
    <text evidence="9">The sequence shown here is derived from an EMBL/GenBank/DDBJ whole genome shotgun (WGS) entry which is preliminary data.</text>
</comment>
<evidence type="ECO:0000256" key="1">
    <source>
        <dbReference type="ARBA" id="ARBA00004651"/>
    </source>
</evidence>
<keyword evidence="3" id="KW-0813">Transport</keyword>
<evidence type="ECO:0000313" key="9">
    <source>
        <dbReference type="EMBL" id="OOF44735.1"/>
    </source>
</evidence>
<evidence type="ECO:0000256" key="4">
    <source>
        <dbReference type="ARBA" id="ARBA00022475"/>
    </source>
</evidence>
<evidence type="ECO:0000256" key="3">
    <source>
        <dbReference type="ARBA" id="ARBA00022448"/>
    </source>
</evidence>
<sequence>MEFSQYSVYPSNPIRAAAKAALPYSAPMLAGFLFLGIAYGIYMKALGFGVWYPMLMALFIYAGSVEFIAAAALVAPFSPLSVLLITLMVSGRQIFYGISMLEKYGAHLGKKRWYLISSLVDESFSLNYMAKIPPHLDKGWYMFFVSLYLHIYWVIGATLGNLFGEVLPFDLKGVEFAMTALFLVIFAENWMKEKSHESSLLGLGLTLVFLLIVGKQHFLIPTLISIWLVLTLRRPKLANKLEALK</sequence>
<comment type="subcellular location">
    <subcellularLocation>
        <location evidence="1">Cell membrane</location>
        <topology evidence="1">Multi-pass membrane protein</topology>
    </subcellularLocation>
</comment>
<dbReference type="PANTHER" id="PTHR34979:SF1">
    <property type="entry name" value="INNER MEMBRANE PROTEIN YGAZ"/>
    <property type="match status" value="1"/>
</dbReference>
<comment type="similarity">
    <text evidence="2">Belongs to the AzlC family.</text>
</comment>
<dbReference type="AlphaFoldDB" id="A0A1V3IR58"/>
<keyword evidence="5 8" id="KW-0812">Transmembrane</keyword>
<feature type="transmembrane region" description="Helical" evidence="8">
    <location>
        <begin position="203"/>
        <end position="230"/>
    </location>
</feature>